<dbReference type="AlphaFoldDB" id="E1WZT2"/>
<dbReference type="STRING" id="862908.BMS_3111"/>
<gene>
    <name evidence="1" type="ordered locus">BMS_3111</name>
</gene>
<evidence type="ECO:0000313" key="1">
    <source>
        <dbReference type="EMBL" id="CBW27868.1"/>
    </source>
</evidence>
<dbReference type="EMBL" id="FQ312005">
    <property type="protein sequence ID" value="CBW27868.1"/>
    <property type="molecule type" value="Genomic_DNA"/>
</dbReference>
<sequence>MNKVQRLERIEFKEKYRLLLLIKSLHKKDSAPMRQAIYHQYVEFSALSKILKFYEVLPIFFQRILLFVFSIKFMGEVIKLSDLDCDEVAVWERFPERNHISMIPIQGKRIEYQPEFSFKEILSSIKKISLRDIKRYWQVLDTIARRYGLLSALRSGEVICKSFLNSSEAVRAKRIIVSSDASPLALSILLGFKGRAQIIHTPHGIVPNSEHLIYFDVNYYTTKYNYLEMGRYCSGENRYIGNSCEVEFKVPSKARVGIIISIIPSKKGINQLIARMNALGIIPCVKLHPNVIGVTKWSGQYEIVDNLDECTIIISGNSGHIIKMLKKGVFVAFEPSLDTAPLDIYKLKERGVVAPYSEENLLSFDYYKKFYSSPDWKKSWDLI</sequence>
<organism evidence="1 2">
    <name type="scientific">Halobacteriovorax marinus (strain ATCC BAA-682 / DSM 15412 / SJ)</name>
    <name type="common">Bacteriovorax marinus</name>
    <dbReference type="NCBI Taxonomy" id="862908"/>
    <lineage>
        <taxon>Bacteria</taxon>
        <taxon>Pseudomonadati</taxon>
        <taxon>Bdellovibrionota</taxon>
        <taxon>Bacteriovoracia</taxon>
        <taxon>Bacteriovoracales</taxon>
        <taxon>Halobacteriovoraceae</taxon>
        <taxon>Halobacteriovorax</taxon>
    </lineage>
</organism>
<dbReference type="RefSeq" id="WP_014245638.1">
    <property type="nucleotide sequence ID" value="NC_016620.1"/>
</dbReference>
<name>E1WZT2_HALMS</name>
<dbReference type="PATRIC" id="fig|862908.3.peg.2974"/>
<dbReference type="KEGG" id="bmx:BMS_3111"/>
<dbReference type="Proteomes" id="UP000008963">
    <property type="component" value="Chromosome"/>
</dbReference>
<evidence type="ECO:0000313" key="2">
    <source>
        <dbReference type="Proteomes" id="UP000008963"/>
    </source>
</evidence>
<dbReference type="HOGENOM" id="CLU_721143_0_0_7"/>
<keyword evidence="2" id="KW-1185">Reference proteome</keyword>
<proteinExistence type="predicted"/>
<reference evidence="2" key="1">
    <citation type="journal article" date="2013" name="ISME J.">
        <title>A small predatory core genome in the divergent marine Bacteriovorax marinus SJ and the terrestrial Bdellovibrio bacteriovorus.</title>
        <authorList>
            <person name="Crossman L.C."/>
            <person name="Chen H."/>
            <person name="Cerdeno-Tarraga A.M."/>
            <person name="Brooks K."/>
            <person name="Quail M.A."/>
            <person name="Pineiro S.A."/>
            <person name="Hobley L."/>
            <person name="Sockett R.E."/>
            <person name="Bentley S.D."/>
            <person name="Parkhill J."/>
            <person name="Williams H.N."/>
            <person name="Stine O.C."/>
        </authorList>
    </citation>
    <scope>NUCLEOTIDE SEQUENCE [LARGE SCALE GENOMIC DNA]</scope>
    <source>
        <strain evidence="2">ATCC BAA-682 / DSM 15412 / SJ</strain>
    </source>
</reference>
<protein>
    <submittedName>
        <fullName evidence="1">Uncharacterized protein</fullName>
    </submittedName>
</protein>
<accession>E1WZT2</accession>